<dbReference type="Proteomes" id="UP001315686">
    <property type="component" value="Unassembled WGS sequence"/>
</dbReference>
<dbReference type="RefSeq" id="WP_327794084.1">
    <property type="nucleotide sequence ID" value="NZ_JADQAZ010000002.1"/>
</dbReference>
<feature type="region of interest" description="Disordered" evidence="1">
    <location>
        <begin position="156"/>
        <end position="195"/>
    </location>
</feature>
<keyword evidence="3" id="KW-1185">Reference proteome</keyword>
<dbReference type="AlphaFoldDB" id="A0AAP2CNV0"/>
<proteinExistence type="predicted"/>
<organism evidence="2 3">
    <name type="scientific">Harenicola maris</name>
    <dbReference type="NCBI Taxonomy" id="2841044"/>
    <lineage>
        <taxon>Bacteria</taxon>
        <taxon>Pseudomonadati</taxon>
        <taxon>Pseudomonadota</taxon>
        <taxon>Alphaproteobacteria</taxon>
        <taxon>Rhodobacterales</taxon>
        <taxon>Paracoccaceae</taxon>
        <taxon>Harenicola</taxon>
    </lineage>
</organism>
<evidence type="ECO:0000313" key="3">
    <source>
        <dbReference type="Proteomes" id="UP001315686"/>
    </source>
</evidence>
<dbReference type="CDD" id="cd20745">
    <property type="entry name" value="FIX_RhsA_AHH_HNH-like"/>
    <property type="match status" value="1"/>
</dbReference>
<name>A0AAP2CNV0_9RHOB</name>
<evidence type="ECO:0000313" key="2">
    <source>
        <dbReference type="EMBL" id="MBT0957862.1"/>
    </source>
</evidence>
<dbReference type="EMBL" id="JADQAZ010000002">
    <property type="protein sequence ID" value="MBT0957862.1"/>
    <property type="molecule type" value="Genomic_DNA"/>
</dbReference>
<comment type="caution">
    <text evidence="2">The sequence shown here is derived from an EMBL/GenBank/DDBJ whole genome shotgun (WGS) entry which is preliminary data.</text>
</comment>
<protein>
    <submittedName>
        <fullName evidence="2">Uncharacterized protein</fullName>
    </submittedName>
</protein>
<gene>
    <name evidence="2" type="ORF">IV417_10710</name>
</gene>
<accession>A0AAP2CNV0</accession>
<reference evidence="2 3" key="1">
    <citation type="journal article" date="2021" name="Arch. Microbiol.">
        <title>Harenicola maris gen. nov., sp. nov. isolated from the Sea of Japan shallow sediments.</title>
        <authorList>
            <person name="Romanenko L.A."/>
            <person name="Kurilenko V.V."/>
            <person name="Chernysheva N.Y."/>
            <person name="Tekutyeva L.A."/>
            <person name="Velansky P.V."/>
            <person name="Svetashev V.I."/>
            <person name="Isaeva M.P."/>
        </authorList>
    </citation>
    <scope>NUCLEOTIDE SEQUENCE [LARGE SCALE GENOMIC DNA]</scope>
    <source>
        <strain evidence="2 3">KMM 3653</strain>
    </source>
</reference>
<evidence type="ECO:0000256" key="1">
    <source>
        <dbReference type="SAM" id="MobiDB-lite"/>
    </source>
</evidence>
<sequence>MTEAYNDALAETLESNVWSRLADEATSMSKMEYATLSADIVGIFDPTPVSDGVGFVLSAAQGDILGAGLSLLGMVPYVGDLGKIGKIAKVAPRTARALELMLRKSDELASLGAQGLKKAFSLRQVADARAAAAKRVKQAMLDARNKKPNCKDCKKLKNDGKRNLQMPNKGGKWDTPDGKPPTSGTGKFTFDDPKTLPDGRQVDSIDFIEGEPDFSSYAHDNAQYNLWEVTGDVGKDETALKELMGDGWSPPNTANTADGYVLHHASDGSVMYVPRVLHDKGMGGVAHTGGNSIVNNDLF</sequence>